<dbReference type="AlphaFoldDB" id="A0A517MM24"/>
<dbReference type="KEGG" id="rml:FF011L_47470"/>
<name>A0A517MM24_9BACT</name>
<dbReference type="Proteomes" id="UP000320672">
    <property type="component" value="Chromosome"/>
</dbReference>
<protein>
    <recommendedName>
        <fullName evidence="3">NPCBM/NEW2 domain protein</fullName>
    </recommendedName>
</protein>
<keyword evidence="2" id="KW-1185">Reference proteome</keyword>
<dbReference type="Gene3D" id="2.60.120.1060">
    <property type="entry name" value="NPCBM/NEW2 domain"/>
    <property type="match status" value="1"/>
</dbReference>
<gene>
    <name evidence="1" type="ORF">FF011L_47470</name>
</gene>
<sequence length="400" mass="43563">MFGLIAALASSADRGIAYGQGRHAELLISQPIDSAEQGRAGGALETAAAILLVDGSRIAANRWRFDSKTCEVSNEWGQMEIPLAAVQAIVWNGPLDREAWQRIERKAARLKGPEDAVIAIDGTVTRGSLVAGQTIESQDRQGEFRLAGAEQSSEARPTIDFSGPRLRAFVSSPALRMATVVDDQDHWMALSDGSLVRLKSPLQESPKRLAVGGEFLQVGGMSNRWDAMLVWSAPAVQSGALELRSPLRYRHVPSFGDVIAMDSWGDSSSPRWCEGEWVRSGIEVPANSRIVYRLNGEQRLRGFVRARMDVAPNHDRLLRSMVCRFIVQTADASGKLTTRWQSPEITAGTEGNLSESEEETDRTAEIDIDLAGAKLLILGVDPIGNAGFGRGQWLEMTLGQ</sequence>
<dbReference type="EMBL" id="CP036262">
    <property type="protein sequence ID" value="QDS95945.1"/>
    <property type="molecule type" value="Genomic_DNA"/>
</dbReference>
<evidence type="ECO:0000313" key="1">
    <source>
        <dbReference type="EMBL" id="QDS95945.1"/>
    </source>
</evidence>
<reference evidence="1 2" key="1">
    <citation type="submission" date="2019-02" db="EMBL/GenBank/DDBJ databases">
        <title>Deep-cultivation of Planctomycetes and their phenomic and genomic characterization uncovers novel biology.</title>
        <authorList>
            <person name="Wiegand S."/>
            <person name="Jogler M."/>
            <person name="Boedeker C."/>
            <person name="Pinto D."/>
            <person name="Vollmers J."/>
            <person name="Rivas-Marin E."/>
            <person name="Kohn T."/>
            <person name="Peeters S.H."/>
            <person name="Heuer A."/>
            <person name="Rast P."/>
            <person name="Oberbeckmann S."/>
            <person name="Bunk B."/>
            <person name="Jeske O."/>
            <person name="Meyerdierks A."/>
            <person name="Storesund J.E."/>
            <person name="Kallscheuer N."/>
            <person name="Luecker S."/>
            <person name="Lage O.M."/>
            <person name="Pohl T."/>
            <person name="Merkel B.J."/>
            <person name="Hornburger P."/>
            <person name="Mueller R.-W."/>
            <person name="Bruemmer F."/>
            <person name="Labrenz M."/>
            <person name="Spormann A.M."/>
            <person name="Op den Camp H."/>
            <person name="Overmann J."/>
            <person name="Amann R."/>
            <person name="Jetten M.S.M."/>
            <person name="Mascher T."/>
            <person name="Medema M.H."/>
            <person name="Devos D.P."/>
            <person name="Kaster A.-K."/>
            <person name="Ovreas L."/>
            <person name="Rohde M."/>
            <person name="Galperin M.Y."/>
            <person name="Jogler C."/>
        </authorList>
    </citation>
    <scope>NUCLEOTIDE SEQUENCE [LARGE SCALE GENOMIC DNA]</scope>
    <source>
        <strain evidence="1 2">FF011L</strain>
    </source>
</reference>
<dbReference type="InterPro" id="IPR038637">
    <property type="entry name" value="NPCBM_sf"/>
</dbReference>
<accession>A0A517MM24</accession>
<evidence type="ECO:0008006" key="3">
    <source>
        <dbReference type="Google" id="ProtNLM"/>
    </source>
</evidence>
<proteinExistence type="predicted"/>
<evidence type="ECO:0000313" key="2">
    <source>
        <dbReference type="Proteomes" id="UP000320672"/>
    </source>
</evidence>
<organism evidence="1 2">
    <name type="scientific">Roseimaritima multifibrata</name>
    <dbReference type="NCBI Taxonomy" id="1930274"/>
    <lineage>
        <taxon>Bacteria</taxon>
        <taxon>Pseudomonadati</taxon>
        <taxon>Planctomycetota</taxon>
        <taxon>Planctomycetia</taxon>
        <taxon>Pirellulales</taxon>
        <taxon>Pirellulaceae</taxon>
        <taxon>Roseimaritima</taxon>
    </lineage>
</organism>